<name>A0A9P6D205_9AGAR</name>
<organism evidence="1 2">
    <name type="scientific">Pholiota conissans</name>
    <dbReference type="NCBI Taxonomy" id="109636"/>
    <lineage>
        <taxon>Eukaryota</taxon>
        <taxon>Fungi</taxon>
        <taxon>Dikarya</taxon>
        <taxon>Basidiomycota</taxon>
        <taxon>Agaricomycotina</taxon>
        <taxon>Agaricomycetes</taxon>
        <taxon>Agaricomycetidae</taxon>
        <taxon>Agaricales</taxon>
        <taxon>Agaricineae</taxon>
        <taxon>Strophariaceae</taxon>
        <taxon>Pholiota</taxon>
    </lineage>
</organism>
<evidence type="ECO:0000313" key="2">
    <source>
        <dbReference type="Proteomes" id="UP000807469"/>
    </source>
</evidence>
<protein>
    <submittedName>
        <fullName evidence="1">Uncharacterized protein</fullName>
    </submittedName>
</protein>
<gene>
    <name evidence="1" type="ORF">BDN70DRAFT_876962</name>
</gene>
<reference evidence="1" key="1">
    <citation type="submission" date="2020-11" db="EMBL/GenBank/DDBJ databases">
        <authorList>
            <consortium name="DOE Joint Genome Institute"/>
            <person name="Ahrendt S."/>
            <person name="Riley R."/>
            <person name="Andreopoulos W."/>
            <person name="Labutti K."/>
            <person name="Pangilinan J."/>
            <person name="Ruiz-Duenas F.J."/>
            <person name="Barrasa J.M."/>
            <person name="Sanchez-Garcia M."/>
            <person name="Camarero S."/>
            <person name="Miyauchi S."/>
            <person name="Serrano A."/>
            <person name="Linde D."/>
            <person name="Babiker R."/>
            <person name="Drula E."/>
            <person name="Ayuso-Fernandez I."/>
            <person name="Pacheco R."/>
            <person name="Padilla G."/>
            <person name="Ferreira P."/>
            <person name="Barriuso J."/>
            <person name="Kellner H."/>
            <person name="Castanera R."/>
            <person name="Alfaro M."/>
            <person name="Ramirez L."/>
            <person name="Pisabarro A.G."/>
            <person name="Kuo A."/>
            <person name="Tritt A."/>
            <person name="Lipzen A."/>
            <person name="He G."/>
            <person name="Yan M."/>
            <person name="Ng V."/>
            <person name="Cullen D."/>
            <person name="Martin F."/>
            <person name="Rosso M.-N."/>
            <person name="Henrissat B."/>
            <person name="Hibbett D."/>
            <person name="Martinez A.T."/>
            <person name="Grigoriev I.V."/>
        </authorList>
    </citation>
    <scope>NUCLEOTIDE SEQUENCE</scope>
    <source>
        <strain evidence="1">CIRM-BRFM 674</strain>
    </source>
</reference>
<dbReference type="Proteomes" id="UP000807469">
    <property type="component" value="Unassembled WGS sequence"/>
</dbReference>
<dbReference type="EMBL" id="MU155186">
    <property type="protein sequence ID" value="KAF9480939.1"/>
    <property type="molecule type" value="Genomic_DNA"/>
</dbReference>
<proteinExistence type="predicted"/>
<comment type="caution">
    <text evidence="1">The sequence shown here is derived from an EMBL/GenBank/DDBJ whole genome shotgun (WGS) entry which is preliminary data.</text>
</comment>
<keyword evidence="2" id="KW-1185">Reference proteome</keyword>
<accession>A0A9P6D205</accession>
<evidence type="ECO:0000313" key="1">
    <source>
        <dbReference type="EMBL" id="KAF9480939.1"/>
    </source>
</evidence>
<dbReference type="AlphaFoldDB" id="A0A9P6D205"/>
<sequence>MFLRTRRGENSATGQLGKPLCIVCGARPAFNSGLKAYSTCGLSCANRLKVISQVLDTNITTVRPLCVVCKMRPRFNNGKRAFPTCGFKCAKTKKVQDTIISSLSIVNTING</sequence>